<keyword evidence="13" id="KW-0539">Nucleus</keyword>
<dbReference type="Pfam" id="PF00293">
    <property type="entry name" value="NUDIX"/>
    <property type="match status" value="1"/>
</dbReference>
<protein>
    <recommendedName>
        <fullName evidence="14">Structure-specific endonuclease subunit SLX4</fullName>
    </recommendedName>
</protein>
<feature type="non-terminal residue" evidence="17">
    <location>
        <position position="1164"/>
    </location>
</feature>
<dbReference type="HAMAP" id="MF_03110">
    <property type="entry name" value="Endonuc_su_Slx4"/>
    <property type="match status" value="1"/>
</dbReference>
<comment type="cofactor">
    <cofactor evidence="1">
        <name>Mn(2+)</name>
        <dbReference type="ChEBI" id="CHEBI:29035"/>
    </cofactor>
</comment>
<feature type="compositionally biased region" description="Pro residues" evidence="15">
    <location>
        <begin position="681"/>
        <end position="693"/>
    </location>
</feature>
<feature type="compositionally biased region" description="Polar residues" evidence="15">
    <location>
        <begin position="74"/>
        <end position="87"/>
    </location>
</feature>
<dbReference type="GO" id="GO:0005739">
    <property type="term" value="C:mitochondrion"/>
    <property type="evidence" value="ECO:0007669"/>
    <property type="project" value="TreeGrafter"/>
</dbReference>
<dbReference type="InterPro" id="IPR000086">
    <property type="entry name" value="NUDIX_hydrolase_dom"/>
</dbReference>
<dbReference type="Pfam" id="PF09494">
    <property type="entry name" value="Slx4"/>
    <property type="match status" value="1"/>
</dbReference>
<dbReference type="GO" id="GO:0046872">
    <property type="term" value="F:metal ion binding"/>
    <property type="evidence" value="ECO:0007669"/>
    <property type="project" value="UniProtKB-KW"/>
</dbReference>
<dbReference type="InterPro" id="IPR015797">
    <property type="entry name" value="NUDIX_hydrolase-like_dom_sf"/>
</dbReference>
<dbReference type="GO" id="GO:0003677">
    <property type="term" value="F:DNA binding"/>
    <property type="evidence" value="ECO:0007669"/>
    <property type="project" value="InterPro"/>
</dbReference>
<dbReference type="Gene3D" id="3.90.79.10">
    <property type="entry name" value="Nucleoside Triphosphate Pyrophosphohydrolase"/>
    <property type="match status" value="1"/>
</dbReference>
<dbReference type="AlphaFoldDB" id="A0A0B7JZT7"/>
<keyword evidence="10" id="KW-0233">DNA recombination</keyword>
<dbReference type="InterPro" id="IPR018574">
    <property type="entry name" value="Structure-sp_endonuc_su_Slx4"/>
</dbReference>
<evidence type="ECO:0000256" key="12">
    <source>
        <dbReference type="ARBA" id="ARBA00023211"/>
    </source>
</evidence>
<dbReference type="GO" id="GO:0017108">
    <property type="term" value="F:5'-flap endonuclease activity"/>
    <property type="evidence" value="ECO:0007669"/>
    <property type="project" value="InterPro"/>
</dbReference>
<feature type="region of interest" description="Disordered" evidence="15">
    <location>
        <begin position="285"/>
        <end position="384"/>
    </location>
</feature>
<dbReference type="GO" id="GO:0006260">
    <property type="term" value="P:DNA replication"/>
    <property type="evidence" value="ECO:0007669"/>
    <property type="project" value="InterPro"/>
</dbReference>
<keyword evidence="7" id="KW-0227">DNA damage</keyword>
<evidence type="ECO:0000313" key="17">
    <source>
        <dbReference type="EMBL" id="CEO48170.1"/>
    </source>
</evidence>
<evidence type="ECO:0000256" key="13">
    <source>
        <dbReference type="ARBA" id="ARBA00023242"/>
    </source>
</evidence>
<evidence type="ECO:0000256" key="8">
    <source>
        <dbReference type="ARBA" id="ARBA00022801"/>
    </source>
</evidence>
<feature type="compositionally biased region" description="Basic residues" evidence="15">
    <location>
        <begin position="694"/>
        <end position="703"/>
    </location>
</feature>
<feature type="domain" description="Nudix hydrolase" evidence="16">
    <location>
        <begin position="1002"/>
        <end position="1154"/>
    </location>
</feature>
<dbReference type="SUPFAM" id="SSF55811">
    <property type="entry name" value="Nudix"/>
    <property type="match status" value="1"/>
</dbReference>
<evidence type="ECO:0000256" key="3">
    <source>
        <dbReference type="ARBA" id="ARBA00004123"/>
    </source>
</evidence>
<dbReference type="GO" id="GO:0006310">
    <property type="term" value="P:DNA recombination"/>
    <property type="evidence" value="ECO:0007669"/>
    <property type="project" value="UniProtKB-KW"/>
</dbReference>
<dbReference type="SMART" id="SM00384">
    <property type="entry name" value="AT_hook"/>
    <property type="match status" value="2"/>
</dbReference>
<dbReference type="PANTHER" id="PTHR12318:SF0">
    <property type="entry name" value="ACYL-COENZYME A DIPHOSPHATASE NUDT19"/>
    <property type="match status" value="1"/>
</dbReference>
<sequence length="1164" mass="126211">MASHNAFTSPSRQIRSRDAFVIESSSPDLPPLKDLLSQTSNASKQPIKGTTRKGPDIPASKHPATTKERKRLDASTSKYWKLTSSIETPVVIDDTPPTEKYHNSRVRSPNESSKAGPSDVLGQGHRSPDQPWKAYKRSPPRIEMEGGIMSKPPKFVSYIPDSEDSVVMVDEDSKSTMEDQPLETPKSHPEKKGAKEDPSLPLNLEQAVARRLDWTPPETKKAICDNLASVFEAGTSPFRNEEEARGLKTILAGCGYEAPEETYRPIPNGENPGFLNKRKLIELVPATSANSTTPEPQEESPTKAKAPKKKPRTITELATAAYKLPTNDIVDEASATVAEETQNKSTDCAGPTANGKAKSKPRKKPAKPTKRKEPKKSVLLSPNTALKAAENQNFLFGTSSQLAREQSPTLLRDIQAAMKSSVQFDDSHILDIPVNSDLVEPQVPKPKLWEAAARNLDGDLFDVEIVDLVGNPSTPPQSEVPKDPFGYIGAENEPSLPPLSGITTDHTDETFETLSDILPPTNPKVFVPEDEPSPFSSRQIIDIDGQKPKDAPAVQSGKTSSSASKLPSTVLESNTPQHAEAAPPCPSYELFTDAQLAKEFASYGFKPVKKRIAMISLLEQCWRSKVGGAGNSARALTTSATAFHPRGNPSQTTEKPPSPKRPRGRPRKSPTPTRTVEHEQVPPPSGQPPSSPPKPRRAPRKPKSSAASLNSKQPVDPISTQESPKRGRGRPRKSPPVGLESGSAAPKPKSSATRTVIEIPDSESDNDDNSSISSSSSPELTSSPPPMPMDLSASINEDTELSLSMSNTEDEASLFEHISKAVVTAPRSTDPANPSWHEKILLYDPIVLEDLTAWLNLGQLTRVGRDAETKWLNDAGSAPYSGLSDGPRHLVPRNLIPTSPGSLNYDFAQYKAGFVDGYVDGIGPLPALPHVMSLALLSPGRLVSHFLPFNCSNAVRTLGCRAIIQASTFLSSNHLQSTHHIAPIAMSGRRQSSTASPKPISHPRPSSSVVLLSPSNQVLLLHRVQTSTSFASAHVFPGGNLDPYHDGAVPDVDSPGRHEDGEAYRLGAIRECFEETGILLAKAKNGGDDLIALPSEEIQAARKKIHNNQIKFGDWLESINAVPDTSNLRPFTRWVTPTNVPKRFTTQMYLYMLPLASNLPSEML</sequence>
<feature type="region of interest" description="Disordered" evidence="15">
    <location>
        <begin position="985"/>
        <end position="1008"/>
    </location>
</feature>
<feature type="region of interest" description="Disordered" evidence="15">
    <location>
        <begin position="1"/>
        <end position="157"/>
    </location>
</feature>
<dbReference type="CDD" id="cd22999">
    <property type="entry name" value="SAP_SLX4"/>
    <property type="match status" value="1"/>
</dbReference>
<feature type="compositionally biased region" description="Polar residues" evidence="15">
    <location>
        <begin position="709"/>
        <end position="722"/>
    </location>
</feature>
<evidence type="ECO:0000256" key="7">
    <source>
        <dbReference type="ARBA" id="ARBA00022763"/>
    </source>
</evidence>
<feature type="compositionally biased region" description="Basic residues" evidence="15">
    <location>
        <begin position="357"/>
        <end position="374"/>
    </location>
</feature>
<evidence type="ECO:0000256" key="4">
    <source>
        <dbReference type="ARBA" id="ARBA00006661"/>
    </source>
</evidence>
<feature type="compositionally biased region" description="Polar residues" evidence="15">
    <location>
        <begin position="1"/>
        <end position="13"/>
    </location>
</feature>
<feature type="compositionally biased region" description="Low complexity" evidence="15">
    <location>
        <begin position="24"/>
        <end position="37"/>
    </location>
</feature>
<feature type="compositionally biased region" description="Basic residues" evidence="15">
    <location>
        <begin position="658"/>
        <end position="668"/>
    </location>
</feature>
<feature type="region of interest" description="Disordered" evidence="15">
    <location>
        <begin position="517"/>
        <end position="584"/>
    </location>
</feature>
<dbReference type="EMBL" id="CDPU01000009">
    <property type="protein sequence ID" value="CEO48170.1"/>
    <property type="molecule type" value="Genomic_DNA"/>
</dbReference>
<feature type="region of interest" description="Disordered" evidence="15">
    <location>
        <begin position="639"/>
        <end position="793"/>
    </location>
</feature>
<accession>A0A0B7JZT7</accession>
<organism evidence="17">
    <name type="scientific">Bionectria ochroleuca</name>
    <name type="common">Gliocladium roseum</name>
    <dbReference type="NCBI Taxonomy" id="29856"/>
    <lineage>
        <taxon>Eukaryota</taxon>
        <taxon>Fungi</taxon>
        <taxon>Dikarya</taxon>
        <taxon>Ascomycota</taxon>
        <taxon>Pezizomycotina</taxon>
        <taxon>Sordariomycetes</taxon>
        <taxon>Hypocreomycetidae</taxon>
        <taxon>Hypocreales</taxon>
        <taxon>Bionectriaceae</taxon>
        <taxon>Clonostachys</taxon>
    </lineage>
</organism>
<dbReference type="PRINTS" id="PR00929">
    <property type="entry name" value="ATHOOK"/>
</dbReference>
<dbReference type="InterPro" id="IPR039121">
    <property type="entry name" value="NUDT19"/>
</dbReference>
<evidence type="ECO:0000256" key="10">
    <source>
        <dbReference type="ARBA" id="ARBA00023172"/>
    </source>
</evidence>
<feature type="compositionally biased region" description="Polar residues" evidence="15">
    <location>
        <begin position="106"/>
        <end position="115"/>
    </location>
</feature>
<keyword evidence="9" id="KW-0460">Magnesium</keyword>
<keyword evidence="5" id="KW-0597">Phosphoprotein</keyword>
<evidence type="ECO:0000256" key="9">
    <source>
        <dbReference type="ARBA" id="ARBA00022842"/>
    </source>
</evidence>
<feature type="compositionally biased region" description="Basic and acidic residues" evidence="15">
    <location>
        <begin position="185"/>
        <end position="198"/>
    </location>
</feature>
<feature type="compositionally biased region" description="Polar residues" evidence="15">
    <location>
        <begin position="556"/>
        <end position="577"/>
    </location>
</feature>
<gene>
    <name evidence="17" type="ORF">BN869_000004226_1</name>
</gene>
<evidence type="ECO:0000256" key="2">
    <source>
        <dbReference type="ARBA" id="ARBA00001946"/>
    </source>
</evidence>
<dbReference type="GO" id="GO:0033557">
    <property type="term" value="C:Slx1-Slx4 complex"/>
    <property type="evidence" value="ECO:0007669"/>
    <property type="project" value="InterPro"/>
</dbReference>
<evidence type="ECO:0000256" key="15">
    <source>
        <dbReference type="SAM" id="MobiDB-lite"/>
    </source>
</evidence>
<dbReference type="GO" id="GO:0016818">
    <property type="term" value="F:hydrolase activity, acting on acid anhydrides, in phosphorus-containing anhydrides"/>
    <property type="evidence" value="ECO:0007669"/>
    <property type="project" value="InterPro"/>
</dbReference>
<dbReference type="InterPro" id="IPR017956">
    <property type="entry name" value="AT_hook_DNA-bd_motif"/>
</dbReference>
<evidence type="ECO:0000259" key="16">
    <source>
        <dbReference type="PROSITE" id="PS51462"/>
    </source>
</evidence>
<dbReference type="InterPro" id="IPR027784">
    <property type="entry name" value="Slx4_ascomycetes"/>
</dbReference>
<feature type="region of interest" description="Disordered" evidence="15">
    <location>
        <begin position="169"/>
        <end position="202"/>
    </location>
</feature>
<evidence type="ECO:0000256" key="1">
    <source>
        <dbReference type="ARBA" id="ARBA00001936"/>
    </source>
</evidence>
<feature type="compositionally biased region" description="Low complexity" evidence="15">
    <location>
        <begin position="769"/>
        <end position="782"/>
    </location>
</feature>
<evidence type="ECO:0000256" key="11">
    <source>
        <dbReference type="ARBA" id="ARBA00023204"/>
    </source>
</evidence>
<keyword evidence="6" id="KW-0479">Metal-binding</keyword>
<keyword evidence="11" id="KW-0234">DNA repair</keyword>
<proteinExistence type="inferred from homology"/>
<dbReference type="PANTHER" id="PTHR12318">
    <property type="entry name" value="TESTOSTERONE-REGULATED PROTEIN RP2"/>
    <property type="match status" value="1"/>
</dbReference>
<keyword evidence="8" id="KW-0378">Hydrolase</keyword>
<comment type="subcellular location">
    <subcellularLocation>
        <location evidence="3">Nucleus</location>
    </subcellularLocation>
</comment>
<name>A0A0B7JZT7_BIOOC</name>
<evidence type="ECO:0000256" key="14">
    <source>
        <dbReference type="ARBA" id="ARBA00029496"/>
    </source>
</evidence>
<keyword evidence="12" id="KW-0464">Manganese</keyword>
<feature type="compositionally biased region" description="Low complexity" evidence="15">
    <location>
        <begin position="743"/>
        <end position="752"/>
    </location>
</feature>
<evidence type="ECO:0000256" key="6">
    <source>
        <dbReference type="ARBA" id="ARBA00022723"/>
    </source>
</evidence>
<dbReference type="GO" id="GO:0006281">
    <property type="term" value="P:DNA repair"/>
    <property type="evidence" value="ECO:0007669"/>
    <property type="project" value="UniProtKB-KW"/>
</dbReference>
<comment type="similarity">
    <text evidence="4">Belongs to the SLX4 family.</text>
</comment>
<dbReference type="PROSITE" id="PS51462">
    <property type="entry name" value="NUDIX"/>
    <property type="match status" value="1"/>
</dbReference>
<comment type="cofactor">
    <cofactor evidence="2">
        <name>Mg(2+)</name>
        <dbReference type="ChEBI" id="CHEBI:18420"/>
    </cofactor>
</comment>
<reference evidence="17" key="1">
    <citation type="submission" date="2015-01" db="EMBL/GenBank/DDBJ databases">
        <authorList>
            <person name="Durling Mikael"/>
        </authorList>
    </citation>
    <scope>NUCLEOTIDE SEQUENCE</scope>
</reference>
<evidence type="ECO:0000256" key="5">
    <source>
        <dbReference type="ARBA" id="ARBA00022553"/>
    </source>
</evidence>